<dbReference type="EMBL" id="HACG01013971">
    <property type="protein sequence ID" value="CEK60836.1"/>
    <property type="molecule type" value="Transcribed_RNA"/>
</dbReference>
<reference evidence="2" key="1">
    <citation type="submission" date="2014-12" db="EMBL/GenBank/DDBJ databases">
        <title>Insight into the proteome of Arion vulgaris.</title>
        <authorList>
            <person name="Aradska J."/>
            <person name="Bulat T."/>
            <person name="Smidak R."/>
            <person name="Sarate P."/>
            <person name="Gangsoo J."/>
            <person name="Sialana F."/>
            <person name="Bilban M."/>
            <person name="Lubec G."/>
        </authorList>
    </citation>
    <scope>NUCLEOTIDE SEQUENCE</scope>
    <source>
        <tissue evidence="2">Skin</tissue>
    </source>
</reference>
<feature type="non-terminal residue" evidence="2">
    <location>
        <position position="1"/>
    </location>
</feature>
<protein>
    <submittedName>
        <fullName evidence="2">Uncharacterized protein</fullName>
    </submittedName>
</protein>
<gene>
    <name evidence="2" type="primary">ORF40511</name>
</gene>
<dbReference type="AlphaFoldDB" id="A0A0B6YYP3"/>
<organism evidence="2">
    <name type="scientific">Arion vulgaris</name>
    <dbReference type="NCBI Taxonomy" id="1028688"/>
    <lineage>
        <taxon>Eukaryota</taxon>
        <taxon>Metazoa</taxon>
        <taxon>Spiralia</taxon>
        <taxon>Lophotrochozoa</taxon>
        <taxon>Mollusca</taxon>
        <taxon>Gastropoda</taxon>
        <taxon>Heterobranchia</taxon>
        <taxon>Euthyneura</taxon>
        <taxon>Panpulmonata</taxon>
        <taxon>Eupulmonata</taxon>
        <taxon>Stylommatophora</taxon>
        <taxon>Helicina</taxon>
        <taxon>Arionoidea</taxon>
        <taxon>Arionidae</taxon>
        <taxon>Arion</taxon>
    </lineage>
</organism>
<accession>A0A0B6YYP3</accession>
<name>A0A0B6YYP3_9EUPU</name>
<feature type="non-terminal residue" evidence="2">
    <location>
        <position position="113"/>
    </location>
</feature>
<evidence type="ECO:0000256" key="1">
    <source>
        <dbReference type="SAM" id="MobiDB-lite"/>
    </source>
</evidence>
<evidence type="ECO:0000313" key="2">
    <source>
        <dbReference type="EMBL" id="CEK60836.1"/>
    </source>
</evidence>
<feature type="compositionally biased region" description="Low complexity" evidence="1">
    <location>
        <begin position="70"/>
        <end position="86"/>
    </location>
</feature>
<proteinExistence type="predicted"/>
<feature type="region of interest" description="Disordered" evidence="1">
    <location>
        <begin position="61"/>
        <end position="86"/>
    </location>
</feature>
<sequence>ITQEELLRQLSQKLGSNGKNKRDRIYGYKNGSYRKTKSGRILGKKLQKNVNSFDVSELPSLKSDSEVQEMSLSTSSQTCTSSSPQSMSSATALQCLNETQKKIQCNSTAMPSS</sequence>
<feature type="region of interest" description="Disordered" evidence="1">
    <location>
        <begin position="12"/>
        <end position="31"/>
    </location>
</feature>